<name>A0A1Y1I6D7_KLENI</name>
<feature type="compositionally biased region" description="Basic and acidic residues" evidence="7">
    <location>
        <begin position="456"/>
        <end position="465"/>
    </location>
</feature>
<feature type="region of interest" description="Disordered" evidence="7">
    <location>
        <begin position="437"/>
        <end position="527"/>
    </location>
</feature>
<feature type="region of interest" description="Disordered" evidence="7">
    <location>
        <begin position="1"/>
        <end position="40"/>
    </location>
</feature>
<evidence type="ECO:0000256" key="1">
    <source>
        <dbReference type="ARBA" id="ARBA00004245"/>
    </source>
</evidence>
<keyword evidence="4" id="KW-0493">Microtubule</keyword>
<evidence type="ECO:0000256" key="4">
    <source>
        <dbReference type="ARBA" id="ARBA00022701"/>
    </source>
</evidence>
<dbReference type="Pfam" id="PF17681">
    <property type="entry name" value="GCP_N_terminal"/>
    <property type="match status" value="2"/>
</dbReference>
<feature type="compositionally biased region" description="Acidic residues" evidence="7">
    <location>
        <begin position="189"/>
        <end position="199"/>
    </location>
</feature>
<feature type="coiled-coil region" evidence="6">
    <location>
        <begin position="1780"/>
        <end position="1807"/>
    </location>
</feature>
<feature type="compositionally biased region" description="Basic and acidic residues" evidence="7">
    <location>
        <begin position="1028"/>
        <end position="1040"/>
    </location>
</feature>
<feature type="compositionally biased region" description="Basic and acidic residues" evidence="7">
    <location>
        <begin position="581"/>
        <end position="590"/>
    </location>
</feature>
<feature type="compositionally biased region" description="Basic and acidic residues" evidence="7">
    <location>
        <begin position="1142"/>
        <end position="1155"/>
    </location>
</feature>
<feature type="compositionally biased region" description="Basic and acidic residues" evidence="7">
    <location>
        <begin position="1062"/>
        <end position="1081"/>
    </location>
</feature>
<dbReference type="PANTHER" id="PTHR19302:SF59">
    <property type="entry name" value="HYPOTHETICAL GAMMA-TUBULIN COMPLEX"/>
    <property type="match status" value="1"/>
</dbReference>
<evidence type="ECO:0000256" key="3">
    <source>
        <dbReference type="ARBA" id="ARBA00022490"/>
    </source>
</evidence>
<dbReference type="GO" id="GO:0007020">
    <property type="term" value="P:microtubule nucleation"/>
    <property type="evidence" value="ECO:0000318"/>
    <property type="project" value="GO_Central"/>
</dbReference>
<dbReference type="OrthoDB" id="775571at2759"/>
<dbReference type="GO" id="GO:0051321">
    <property type="term" value="P:meiotic cell cycle"/>
    <property type="evidence" value="ECO:0000318"/>
    <property type="project" value="GO_Central"/>
</dbReference>
<feature type="compositionally biased region" description="Pro residues" evidence="7">
    <location>
        <begin position="1443"/>
        <end position="1456"/>
    </location>
</feature>
<feature type="domain" description="Gamma tubulin complex component C-terminal" evidence="8">
    <location>
        <begin position="1505"/>
        <end position="1835"/>
    </location>
</feature>
<keyword evidence="5" id="KW-0206">Cytoskeleton</keyword>
<dbReference type="Gene3D" id="1.20.120.1900">
    <property type="entry name" value="Gamma-tubulin complex, C-terminal domain"/>
    <property type="match status" value="1"/>
</dbReference>
<feature type="compositionally biased region" description="Polar residues" evidence="7">
    <location>
        <begin position="466"/>
        <end position="483"/>
    </location>
</feature>
<evidence type="ECO:0000259" key="8">
    <source>
        <dbReference type="Pfam" id="PF04130"/>
    </source>
</evidence>
<feature type="domain" description="Gamma tubulin complex component protein N-terminal" evidence="9">
    <location>
        <begin position="319"/>
        <end position="420"/>
    </location>
</feature>
<feature type="compositionally biased region" description="Polar residues" evidence="7">
    <location>
        <begin position="556"/>
        <end position="568"/>
    </location>
</feature>
<keyword evidence="3" id="KW-0963">Cytoplasm</keyword>
<dbReference type="GO" id="GO:0000930">
    <property type="term" value="C:gamma-tubulin complex"/>
    <property type="evidence" value="ECO:0000318"/>
    <property type="project" value="GO_Central"/>
</dbReference>
<dbReference type="Proteomes" id="UP000054558">
    <property type="component" value="Unassembled WGS sequence"/>
</dbReference>
<feature type="region of interest" description="Disordered" evidence="7">
    <location>
        <begin position="175"/>
        <end position="215"/>
    </location>
</feature>
<dbReference type="InterPro" id="IPR041470">
    <property type="entry name" value="GCP_N"/>
</dbReference>
<accession>A0A1Y1I6D7</accession>
<dbReference type="OMA" id="DTWVERE"/>
<feature type="compositionally biased region" description="Basic and acidic residues" evidence="7">
    <location>
        <begin position="1312"/>
        <end position="1329"/>
    </location>
</feature>
<evidence type="ECO:0000313" key="11">
    <source>
        <dbReference type="Proteomes" id="UP000054558"/>
    </source>
</evidence>
<keyword evidence="6" id="KW-0175">Coiled coil</keyword>
<feature type="compositionally biased region" description="Polar residues" evidence="7">
    <location>
        <begin position="1406"/>
        <end position="1423"/>
    </location>
</feature>
<feature type="coiled-coil region" evidence="6">
    <location>
        <begin position="871"/>
        <end position="960"/>
    </location>
</feature>
<feature type="compositionally biased region" description="Basic and acidic residues" evidence="7">
    <location>
        <begin position="1233"/>
        <end position="1246"/>
    </location>
</feature>
<evidence type="ECO:0000256" key="6">
    <source>
        <dbReference type="SAM" id="Coils"/>
    </source>
</evidence>
<dbReference type="GO" id="GO:0000278">
    <property type="term" value="P:mitotic cell cycle"/>
    <property type="evidence" value="ECO:0000318"/>
    <property type="project" value="GO_Central"/>
</dbReference>
<proteinExistence type="inferred from homology"/>
<evidence type="ECO:0000256" key="7">
    <source>
        <dbReference type="SAM" id="MobiDB-lite"/>
    </source>
</evidence>
<evidence type="ECO:0000313" key="10">
    <source>
        <dbReference type="EMBL" id="GAQ84287.1"/>
    </source>
</evidence>
<evidence type="ECO:0000256" key="2">
    <source>
        <dbReference type="ARBA" id="ARBA00010337"/>
    </source>
</evidence>
<sequence length="1862" mass="200222">MAQLGAFSRKGGASPQSPLESNAAFDASDEEDGQVASSTHLLSYSDENAHLLDAPPGTSSMATSAAWSSGAHVTLPQLEDDQYSPSWFVGGHSQEQTLSQLLSRPPGRFAFLCDPVEDSAEAPLRASSLFGALHHALAFDSGGHATHGLQSLTLSIPTFEELPPEDLLDLAAKTNGGTTPFKGRPIEQEDRDVDSTNEPEFERHRAAPKAQADNFEAKEKGVRELQASALTAAESGKSLARWLEAAEQPPAGPLLRTWEFAGSGPDAGGLATRVGPGECLQNGAFLSEAGVATFDRAYRRYASKAFQQAPIIVQERDLVRDALYALQGVPSSLIRLESQARPPQKRGPTPPSVRLLSTSSASISALLKPLIEAGRVRQQLDRFARGKTGPEISSRSADWDEGSRRGLVMQAFGGALQTVLLCQTAALDRIGRSVKERRGGGKLGASNGGAKRTRGRKEAGDEQRFFTKQSAGDETTAEDSISSAGVDAPDGPKGGTRRRRLESFFAAANGNRSDQDREGVQIDPSSSAVRSTELVLSGAEVGPWVKDSDATMLSEAEQSLSKQSNGHLVSNARPSDGVPDASEHLSDGDHGLSGGDRTLTTGSVGDITLLELLLHSTELRTQLHVLARLCKRLGMWDGSGAGGPGVGGAELLSRLFDEVLNADPVSADVHRFLLSAACQPYLELVRGWLYQLQVDDPYREFVLAQSDEVDPLTGTQVVKTASPPSFLAAVWQPLIRAGQQLRVLLDLPQTRELAETILSCPERHPLQTLNLSSADQKPRLGAASLQRLLDAKPAEEETESASPGLVFSASRLRAIAAEARESARKRETEAGWTLTMLAMQERRRKEGKIDAIEQHRLDLAKAYDEQRRASVLETEKEARRKEALFREQREELERRAEAKRRAKAARIERERAMVREEKELEAAEIARVRAAMVAEAEGQLEELDRRIQAVKDRTAVEESQKVDDGTTTLEGRQAALVEEESVKAGDEGAQVEAPRAERPKIDAALTGDTATEEDRKEVQSADSSGKLSKADSSSDVKRGPEQMSDESAAGGDEPEEETASGKGEDDRINLEEWHRLAHLETSESGLFGSEAGESSGDLSTPSGVGGRGTREEEAGGAQGFEGLAEGLTVSAEETSLDSGLRQTRDGTEVRARKDEDAVEPGAVKDVSAILAGLASDLEGGQSGPAGEQEVAEHGESDGGNVQPSSKWGPPEDPTHAAGVAREGLDASGSAGEAARRGRQMEGREMLDVMAGGFDGFRVLPPAEQKDADSGSDLAGSATLVRWGSSADPFPAAGMSTKDLGDSFAAQDFRFADGIDFRGRGSGPERKPETETEPAGDPSFEAGSEGHAASPFKSADEALSIGQPVEDSERRSWTSNGIPNDQETRVLPTETSRQALAFLSPIPSASGDPNTFDLSPTALSTPISAQPDLSPALASSRGVSPGPKRSPPATSPRPKPSGRPSATPDDDDADAPLSVVMDVCVVQEILAQYRCVSACCVHVFQEELALPAHCAALRRYLFMLAGDFADAFMSALLTQRWGPSGGASRQAEVQALLEGSLQTSSCSSDRLAERLHVRVQQSQEELPDVYAPWVKASLTPGGFVDLTRVDAFDFIQLDYRVEWPLTLVLTSAAMAQYQAVFRFLLRAKHATFSLRDVWRDLQILSRRLAKRGPGVSAHVFAEQQRQLREAQLFRAAISHVVTTLASFVQAQISDVAWTRYQERIHTDVVDLHDLSQVHAEYVAEAARACLLGADGAGAKTCIDAIFQQLLALRGHLRRAVRSLDQPAAELEIDEVNQQIKQTKEAFQESLRTLYAVHLRPRVQNVQAIEDLCMRLNFNGFIEESITKLSGANLEVLRQRSAAGGRSE</sequence>
<evidence type="ECO:0000259" key="9">
    <source>
        <dbReference type="Pfam" id="PF17681"/>
    </source>
</evidence>
<comment type="subcellular location">
    <subcellularLocation>
        <location evidence="1">Cytoplasm</location>
        <location evidence="1">Cytoskeleton</location>
    </subcellularLocation>
</comment>
<dbReference type="InterPro" id="IPR042241">
    <property type="entry name" value="GCP_C_sf"/>
</dbReference>
<feature type="region of interest" description="Disordered" evidence="7">
    <location>
        <begin position="553"/>
        <end position="598"/>
    </location>
</feature>
<feature type="domain" description="Gamma tubulin complex component protein N-terminal" evidence="9">
    <location>
        <begin position="602"/>
        <end position="747"/>
    </location>
</feature>
<reference evidence="10 11" key="1">
    <citation type="journal article" date="2014" name="Nat. Commun.">
        <title>Klebsormidium flaccidum genome reveals primary factors for plant terrestrial adaptation.</title>
        <authorList>
            <person name="Hori K."/>
            <person name="Maruyama F."/>
            <person name="Fujisawa T."/>
            <person name="Togashi T."/>
            <person name="Yamamoto N."/>
            <person name="Seo M."/>
            <person name="Sato S."/>
            <person name="Yamada T."/>
            <person name="Mori H."/>
            <person name="Tajima N."/>
            <person name="Moriyama T."/>
            <person name="Ikeuchi M."/>
            <person name="Watanabe M."/>
            <person name="Wada H."/>
            <person name="Kobayashi K."/>
            <person name="Saito M."/>
            <person name="Masuda T."/>
            <person name="Sasaki-Sekimoto Y."/>
            <person name="Mashiguchi K."/>
            <person name="Awai K."/>
            <person name="Shimojima M."/>
            <person name="Masuda S."/>
            <person name="Iwai M."/>
            <person name="Nobusawa T."/>
            <person name="Narise T."/>
            <person name="Kondo S."/>
            <person name="Saito H."/>
            <person name="Sato R."/>
            <person name="Murakawa M."/>
            <person name="Ihara Y."/>
            <person name="Oshima-Yamada Y."/>
            <person name="Ohtaka K."/>
            <person name="Satoh M."/>
            <person name="Sonobe K."/>
            <person name="Ishii M."/>
            <person name="Ohtani R."/>
            <person name="Kanamori-Sato M."/>
            <person name="Honoki R."/>
            <person name="Miyazaki D."/>
            <person name="Mochizuki H."/>
            <person name="Umetsu J."/>
            <person name="Higashi K."/>
            <person name="Shibata D."/>
            <person name="Kamiya Y."/>
            <person name="Sato N."/>
            <person name="Nakamura Y."/>
            <person name="Tabata S."/>
            <person name="Ida S."/>
            <person name="Kurokawa K."/>
            <person name="Ohta H."/>
        </authorList>
    </citation>
    <scope>NUCLEOTIDE SEQUENCE [LARGE SCALE GENOMIC DNA]</scope>
    <source>
        <strain evidence="10 11">NIES-2285</strain>
    </source>
</reference>
<dbReference type="EMBL" id="DF237132">
    <property type="protein sequence ID" value="GAQ84287.1"/>
    <property type="molecule type" value="Genomic_DNA"/>
</dbReference>
<keyword evidence="11" id="KW-1185">Reference proteome</keyword>
<dbReference type="STRING" id="105231.A0A1Y1I6D7"/>
<feature type="region of interest" description="Disordered" evidence="7">
    <location>
        <begin position="1312"/>
        <end position="1386"/>
    </location>
</feature>
<gene>
    <name evidence="10" type="ORF">KFL_001830150</name>
</gene>
<dbReference type="PANTHER" id="PTHR19302">
    <property type="entry name" value="GAMMA TUBULIN COMPLEX PROTEIN"/>
    <property type="match status" value="1"/>
</dbReference>
<feature type="compositionally biased region" description="Polar residues" evidence="7">
    <location>
        <begin position="1131"/>
        <end position="1141"/>
    </location>
</feature>
<feature type="region of interest" description="Disordered" evidence="7">
    <location>
        <begin position="1399"/>
        <end position="1469"/>
    </location>
</feature>
<dbReference type="GO" id="GO:0051225">
    <property type="term" value="P:spindle assembly"/>
    <property type="evidence" value="ECO:0000318"/>
    <property type="project" value="GO_Central"/>
</dbReference>
<dbReference type="Pfam" id="PF04130">
    <property type="entry name" value="GCP_C_terminal"/>
    <property type="match status" value="1"/>
</dbReference>
<protein>
    <submittedName>
        <fullName evidence="10">Hypothetical gamma-tubulin complex</fullName>
    </submittedName>
</protein>
<comment type="similarity">
    <text evidence="2">Belongs to the TUBGCP family.</text>
</comment>
<dbReference type="GO" id="GO:0043015">
    <property type="term" value="F:gamma-tubulin binding"/>
    <property type="evidence" value="ECO:0000318"/>
    <property type="project" value="GO_Central"/>
</dbReference>
<dbReference type="InterPro" id="IPR007259">
    <property type="entry name" value="GCP"/>
</dbReference>
<organism evidence="10 11">
    <name type="scientific">Klebsormidium nitens</name>
    <name type="common">Green alga</name>
    <name type="synonym">Ulothrix nitens</name>
    <dbReference type="NCBI Taxonomy" id="105231"/>
    <lineage>
        <taxon>Eukaryota</taxon>
        <taxon>Viridiplantae</taxon>
        <taxon>Streptophyta</taxon>
        <taxon>Klebsormidiophyceae</taxon>
        <taxon>Klebsormidiales</taxon>
        <taxon>Klebsormidiaceae</taxon>
        <taxon>Klebsormidium</taxon>
    </lineage>
</organism>
<feature type="region of interest" description="Disordered" evidence="7">
    <location>
        <begin position="977"/>
        <end position="1274"/>
    </location>
</feature>
<dbReference type="GO" id="GO:0000922">
    <property type="term" value="C:spindle pole"/>
    <property type="evidence" value="ECO:0007669"/>
    <property type="project" value="InterPro"/>
</dbReference>
<dbReference type="InterPro" id="IPR040457">
    <property type="entry name" value="GCP_C"/>
</dbReference>
<dbReference type="GO" id="GO:0005874">
    <property type="term" value="C:microtubule"/>
    <property type="evidence" value="ECO:0007669"/>
    <property type="project" value="UniProtKB-KW"/>
</dbReference>
<dbReference type="GO" id="GO:0031122">
    <property type="term" value="P:cytoplasmic microtubule organization"/>
    <property type="evidence" value="ECO:0000318"/>
    <property type="project" value="GO_Central"/>
</dbReference>
<evidence type="ECO:0000256" key="5">
    <source>
        <dbReference type="ARBA" id="ARBA00023212"/>
    </source>
</evidence>